<sequence>MVKCSRHDQRARHPICGPLSRPPAGARSDLRTRPASRGLECSPAGGYRNRACLTAARYVPLGACVRVRRQGLEPRTRGLRDHRWFVRQRPWTSAGAGRGLAVVRQVRDRSPPFAGLAAIQAASLCDLHPGADGADASDP</sequence>
<proteinExistence type="predicted"/>
<dbReference type="EMBL" id="CP000249">
    <property type="protein sequence ID" value="ABD10400.1"/>
    <property type="molecule type" value="Genomic_DNA"/>
</dbReference>
<evidence type="ECO:0000313" key="2">
    <source>
        <dbReference type="EMBL" id="ABD10400.1"/>
    </source>
</evidence>
<dbReference type="KEGG" id="fra:Francci3_1017"/>
<reference evidence="2 3" key="1">
    <citation type="journal article" date="2007" name="Genome Res.">
        <title>Genome characteristics of facultatively symbiotic Frankia sp. strains reflect host range and host plant biogeography.</title>
        <authorList>
            <person name="Normand P."/>
            <person name="Lapierre P."/>
            <person name="Tisa L.S."/>
            <person name="Gogarten J.P."/>
            <person name="Alloisio N."/>
            <person name="Bagnarol E."/>
            <person name="Bassi C.A."/>
            <person name="Berry A.M."/>
            <person name="Bickhart D.M."/>
            <person name="Choisne N."/>
            <person name="Couloux A."/>
            <person name="Cournoyer B."/>
            <person name="Cruveiller S."/>
            <person name="Daubin V."/>
            <person name="Demange N."/>
            <person name="Francino M.P."/>
            <person name="Goltsman E."/>
            <person name="Huang Y."/>
            <person name="Kopp O.R."/>
            <person name="Labarre L."/>
            <person name="Lapidus A."/>
            <person name="Lavire C."/>
            <person name="Marechal J."/>
            <person name="Martinez M."/>
            <person name="Mastronunzio J.E."/>
            <person name="Mullin B.C."/>
            <person name="Niemann J."/>
            <person name="Pujic P."/>
            <person name="Rawnsley T."/>
            <person name="Rouy Z."/>
            <person name="Schenowitz C."/>
            <person name="Sellstedt A."/>
            <person name="Tavares F."/>
            <person name="Tomkins J.P."/>
            <person name="Vallenet D."/>
            <person name="Valverde C."/>
            <person name="Wall L.G."/>
            <person name="Wang Y."/>
            <person name="Medigue C."/>
            <person name="Benson D.R."/>
        </authorList>
    </citation>
    <scope>NUCLEOTIDE SEQUENCE [LARGE SCALE GENOMIC DNA]</scope>
    <source>
        <strain evidence="3">DSM 45818 / CECT 9043 / CcI3</strain>
    </source>
</reference>
<accession>Q2JE92</accession>
<evidence type="ECO:0000313" key="3">
    <source>
        <dbReference type="Proteomes" id="UP000001937"/>
    </source>
</evidence>
<dbReference type="Proteomes" id="UP000001937">
    <property type="component" value="Chromosome"/>
</dbReference>
<dbReference type="AlphaFoldDB" id="Q2JE92"/>
<name>Q2JE92_FRACC</name>
<feature type="region of interest" description="Disordered" evidence="1">
    <location>
        <begin position="1"/>
        <end position="46"/>
    </location>
</feature>
<protein>
    <submittedName>
        <fullName evidence="2">Uncharacterized protein</fullName>
    </submittedName>
</protein>
<keyword evidence="3" id="KW-1185">Reference proteome</keyword>
<gene>
    <name evidence="2" type="ordered locus">Francci3_1017</name>
</gene>
<evidence type="ECO:0000256" key="1">
    <source>
        <dbReference type="SAM" id="MobiDB-lite"/>
    </source>
</evidence>
<organism evidence="2 3">
    <name type="scientific">Frankia casuarinae (strain DSM 45818 / CECT 9043 / HFP020203 / CcI3)</name>
    <dbReference type="NCBI Taxonomy" id="106370"/>
    <lineage>
        <taxon>Bacteria</taxon>
        <taxon>Bacillati</taxon>
        <taxon>Actinomycetota</taxon>
        <taxon>Actinomycetes</taxon>
        <taxon>Frankiales</taxon>
        <taxon>Frankiaceae</taxon>
        <taxon>Frankia</taxon>
    </lineage>
</organism>
<dbReference type="HOGENOM" id="CLU_1842195_0_0_11"/>